<dbReference type="Gene3D" id="1.10.260.40">
    <property type="entry name" value="lambda repressor-like DNA-binding domains"/>
    <property type="match status" value="1"/>
</dbReference>
<evidence type="ECO:0000313" key="3">
    <source>
        <dbReference type="Proteomes" id="UP000220111"/>
    </source>
</evidence>
<proteinExistence type="predicted"/>
<dbReference type="CDD" id="cd00093">
    <property type="entry name" value="HTH_XRE"/>
    <property type="match status" value="1"/>
</dbReference>
<protein>
    <submittedName>
        <fullName evidence="2">XRE family transcriptional regulator</fullName>
    </submittedName>
</protein>
<evidence type="ECO:0000313" key="2">
    <source>
        <dbReference type="EMBL" id="PDY33977.1"/>
    </source>
</evidence>
<organism evidence="2 3">
    <name type="scientific">Bacillus wiedmannii</name>
    <dbReference type="NCBI Taxonomy" id="1890302"/>
    <lineage>
        <taxon>Bacteria</taxon>
        <taxon>Bacillati</taxon>
        <taxon>Bacillota</taxon>
        <taxon>Bacilli</taxon>
        <taxon>Bacillales</taxon>
        <taxon>Bacillaceae</taxon>
        <taxon>Bacillus</taxon>
        <taxon>Bacillus cereus group</taxon>
    </lineage>
</organism>
<gene>
    <name evidence="2" type="ORF">COO17_28565</name>
</gene>
<dbReference type="Pfam" id="PF01381">
    <property type="entry name" value="HTH_3"/>
    <property type="match status" value="1"/>
</dbReference>
<name>A0A2A7BJL6_9BACI</name>
<dbReference type="RefSeq" id="WP_016091031.1">
    <property type="nucleotide sequence ID" value="NZ_JAZDWG010000001.1"/>
</dbReference>
<dbReference type="EMBL" id="NVPQ01000160">
    <property type="protein sequence ID" value="PDY33977.1"/>
    <property type="molecule type" value="Genomic_DNA"/>
</dbReference>
<dbReference type="Proteomes" id="UP000220111">
    <property type="component" value="Unassembled WGS sequence"/>
</dbReference>
<dbReference type="SMART" id="SM00530">
    <property type="entry name" value="HTH_XRE"/>
    <property type="match status" value="1"/>
</dbReference>
<dbReference type="SUPFAM" id="SSF47413">
    <property type="entry name" value="lambda repressor-like DNA-binding domains"/>
    <property type="match status" value="1"/>
</dbReference>
<feature type="domain" description="HTH cro/C1-type" evidence="1">
    <location>
        <begin position="9"/>
        <end position="64"/>
    </location>
</feature>
<evidence type="ECO:0000259" key="1">
    <source>
        <dbReference type="PROSITE" id="PS50943"/>
    </source>
</evidence>
<dbReference type="AlphaFoldDB" id="A0A2A7BJL6"/>
<dbReference type="InterPro" id="IPR001387">
    <property type="entry name" value="Cro/C1-type_HTH"/>
</dbReference>
<reference evidence="2 3" key="1">
    <citation type="submission" date="2017-09" db="EMBL/GenBank/DDBJ databases">
        <title>Large-scale bioinformatics analysis of Bacillus genomes uncovers conserved roles of natural products in bacterial physiology.</title>
        <authorList>
            <consortium name="Agbiome Team Llc"/>
            <person name="Bleich R.M."/>
            <person name="Grubbs K.J."/>
            <person name="Santa Maria K.C."/>
            <person name="Allen S.E."/>
            <person name="Farag S."/>
            <person name="Shank E.A."/>
            <person name="Bowers A."/>
        </authorList>
    </citation>
    <scope>NUCLEOTIDE SEQUENCE [LARGE SCALE GENOMIC DNA]</scope>
    <source>
        <strain evidence="2 3">AFS098222</strain>
    </source>
</reference>
<sequence length="67" mass="7955">MEKLNLDFIQNRRLELQITLLDLAEVLGFKNASTYMKYEKGKYMFKANHLPFIAKVLDCKIEDLFLK</sequence>
<dbReference type="GO" id="GO:0003677">
    <property type="term" value="F:DNA binding"/>
    <property type="evidence" value="ECO:0007669"/>
    <property type="project" value="InterPro"/>
</dbReference>
<comment type="caution">
    <text evidence="2">The sequence shown here is derived from an EMBL/GenBank/DDBJ whole genome shotgun (WGS) entry which is preliminary data.</text>
</comment>
<accession>A0A2A7BJL6</accession>
<dbReference type="PROSITE" id="PS50943">
    <property type="entry name" value="HTH_CROC1"/>
    <property type="match status" value="1"/>
</dbReference>
<dbReference type="InterPro" id="IPR010982">
    <property type="entry name" value="Lambda_DNA-bd_dom_sf"/>
</dbReference>